<proteinExistence type="inferred from homology"/>
<dbReference type="PANTHER" id="PTHR30537">
    <property type="entry name" value="HTH-TYPE TRANSCRIPTIONAL REGULATOR"/>
    <property type="match status" value="1"/>
</dbReference>
<evidence type="ECO:0000313" key="7">
    <source>
        <dbReference type="Proteomes" id="UP000193749"/>
    </source>
</evidence>
<dbReference type="Proteomes" id="UP000193749">
    <property type="component" value="Unassembled WGS sequence"/>
</dbReference>
<dbReference type="STRING" id="55209.HA50_10140"/>
<dbReference type="OrthoDB" id="5526340at2"/>
<dbReference type="GO" id="GO:0043565">
    <property type="term" value="F:sequence-specific DNA binding"/>
    <property type="evidence" value="ECO:0007669"/>
    <property type="project" value="TreeGrafter"/>
</dbReference>
<keyword evidence="4" id="KW-0804">Transcription</keyword>
<evidence type="ECO:0000256" key="4">
    <source>
        <dbReference type="ARBA" id="ARBA00023163"/>
    </source>
</evidence>
<evidence type="ECO:0000256" key="1">
    <source>
        <dbReference type="ARBA" id="ARBA00009437"/>
    </source>
</evidence>
<reference evidence="6 7" key="1">
    <citation type="journal article" date="2017" name="Antonie Van Leeuwenhoek">
        <title>Phylogenomic resolution of the bacterial genus Pantoea and its relationship with Erwinia and Tatumella.</title>
        <authorList>
            <person name="Palmer M."/>
            <person name="Steenkamp E.T."/>
            <person name="Coetzee M.P."/>
            <person name="Chan W.Y."/>
            <person name="van Zyl E."/>
            <person name="De Maayer P."/>
            <person name="Coutinho T.A."/>
            <person name="Blom J."/>
            <person name="Smits T.H."/>
            <person name="Duffy B."/>
            <person name="Venter S.N."/>
        </authorList>
    </citation>
    <scope>NUCLEOTIDE SEQUENCE [LARGE SCALE GENOMIC DNA]</scope>
    <source>
        <strain evidence="6 7">LMG 2657</strain>
    </source>
</reference>
<dbReference type="InterPro" id="IPR058163">
    <property type="entry name" value="LysR-type_TF_proteobact-type"/>
</dbReference>
<comment type="similarity">
    <text evidence="1">Belongs to the LysR transcriptional regulatory family.</text>
</comment>
<dbReference type="SUPFAM" id="SSF53850">
    <property type="entry name" value="Periplasmic binding protein-like II"/>
    <property type="match status" value="1"/>
</dbReference>
<dbReference type="RefSeq" id="WP_084874951.1">
    <property type="nucleotide sequence ID" value="NZ_JAGGMY010000001.1"/>
</dbReference>
<dbReference type="InterPro" id="IPR036388">
    <property type="entry name" value="WH-like_DNA-bd_sf"/>
</dbReference>
<keyword evidence="7" id="KW-1185">Reference proteome</keyword>
<dbReference type="Pfam" id="PF03466">
    <property type="entry name" value="LysR_substrate"/>
    <property type="match status" value="1"/>
</dbReference>
<feature type="domain" description="HTH lysR-type" evidence="5">
    <location>
        <begin position="6"/>
        <end position="63"/>
    </location>
</feature>
<evidence type="ECO:0000259" key="5">
    <source>
        <dbReference type="PROSITE" id="PS50931"/>
    </source>
</evidence>
<accession>A0A1X1EUK9</accession>
<evidence type="ECO:0000256" key="2">
    <source>
        <dbReference type="ARBA" id="ARBA00023015"/>
    </source>
</evidence>
<keyword evidence="3" id="KW-0238">DNA-binding</keyword>
<dbReference type="PRINTS" id="PR00039">
    <property type="entry name" value="HTHLYSR"/>
</dbReference>
<dbReference type="AlphaFoldDB" id="A0A1X1EUK9"/>
<sequence>MSRSALPLNAIHAFLVTARHLNLTRAASELCITQGAVSRKIAALESWLGFALFERHARGLHLTSQGAALLPELQQGFAMLVNATEKASRSNASIRLKAPTCAMRWLVPRLVALEQQRPDIHVALTTTLDHASQLDNFDAAIVYGIAPAEAIHLFDERLTPVLTSSVTPPASVAALSRFTFLHPTNDTRDWQLWLHAQQASVPMARNQHFATMDLAISAAIQGFGVTVADVSLVQNDLANGRLIAPFDHCVSTGASYSLLQRAERDAPPFLQELVAWLCQPQNETHSSALADLD</sequence>
<dbReference type="InterPro" id="IPR036390">
    <property type="entry name" value="WH_DNA-bd_sf"/>
</dbReference>
<comment type="caution">
    <text evidence="6">The sequence shown here is derived from an EMBL/GenBank/DDBJ whole genome shotgun (WGS) entry which is preliminary data.</text>
</comment>
<dbReference type="InterPro" id="IPR005119">
    <property type="entry name" value="LysR_subst-bd"/>
</dbReference>
<dbReference type="PANTHER" id="PTHR30537:SF26">
    <property type="entry name" value="GLYCINE CLEAVAGE SYSTEM TRANSCRIPTIONAL ACTIVATOR"/>
    <property type="match status" value="1"/>
</dbReference>
<protein>
    <submittedName>
        <fullName evidence="6">LysR family transcriptional regulator</fullName>
    </submittedName>
</protein>
<dbReference type="GO" id="GO:0003700">
    <property type="term" value="F:DNA-binding transcription factor activity"/>
    <property type="evidence" value="ECO:0007669"/>
    <property type="project" value="InterPro"/>
</dbReference>
<dbReference type="GO" id="GO:0006351">
    <property type="term" value="P:DNA-templated transcription"/>
    <property type="evidence" value="ECO:0007669"/>
    <property type="project" value="TreeGrafter"/>
</dbReference>
<gene>
    <name evidence="6" type="ORF">HA50_10140</name>
</gene>
<keyword evidence="2" id="KW-0805">Transcription regulation</keyword>
<evidence type="ECO:0000256" key="3">
    <source>
        <dbReference type="ARBA" id="ARBA00023125"/>
    </source>
</evidence>
<dbReference type="Pfam" id="PF00126">
    <property type="entry name" value="HTH_1"/>
    <property type="match status" value="1"/>
</dbReference>
<evidence type="ECO:0000313" key="6">
    <source>
        <dbReference type="EMBL" id="ORM93686.1"/>
    </source>
</evidence>
<name>A0A1X1EUK9_PANCY</name>
<organism evidence="6 7">
    <name type="scientific">Pantoea cypripedii</name>
    <name type="common">Pectobacterium cypripedii</name>
    <name type="synonym">Erwinia cypripedii</name>
    <dbReference type="NCBI Taxonomy" id="55209"/>
    <lineage>
        <taxon>Bacteria</taxon>
        <taxon>Pseudomonadati</taxon>
        <taxon>Pseudomonadota</taxon>
        <taxon>Gammaproteobacteria</taxon>
        <taxon>Enterobacterales</taxon>
        <taxon>Erwiniaceae</taxon>
        <taxon>Pantoea</taxon>
    </lineage>
</organism>
<dbReference type="SUPFAM" id="SSF46785">
    <property type="entry name" value="Winged helix' DNA-binding domain"/>
    <property type="match status" value="1"/>
</dbReference>
<dbReference type="Gene3D" id="1.10.10.10">
    <property type="entry name" value="Winged helix-like DNA-binding domain superfamily/Winged helix DNA-binding domain"/>
    <property type="match status" value="1"/>
</dbReference>
<dbReference type="PROSITE" id="PS50931">
    <property type="entry name" value="HTH_LYSR"/>
    <property type="match status" value="1"/>
</dbReference>
<dbReference type="EMBL" id="MLJI01000001">
    <property type="protein sequence ID" value="ORM93686.1"/>
    <property type="molecule type" value="Genomic_DNA"/>
</dbReference>
<dbReference type="Gene3D" id="3.40.190.10">
    <property type="entry name" value="Periplasmic binding protein-like II"/>
    <property type="match status" value="2"/>
</dbReference>
<dbReference type="InterPro" id="IPR000847">
    <property type="entry name" value="LysR_HTH_N"/>
</dbReference>